<dbReference type="InterPro" id="IPR036736">
    <property type="entry name" value="ACP-like_sf"/>
</dbReference>
<evidence type="ECO:0000313" key="8">
    <source>
        <dbReference type="Proteomes" id="UP000214688"/>
    </source>
</evidence>
<dbReference type="FunFam" id="3.30.300.30:FF:000010">
    <property type="entry name" value="Enterobactin synthetase component F"/>
    <property type="match status" value="1"/>
</dbReference>
<dbReference type="FunFam" id="3.30.559.10:FF:000012">
    <property type="entry name" value="Non-ribosomal peptide synthetase"/>
    <property type="match status" value="1"/>
</dbReference>
<dbReference type="Gene3D" id="3.30.559.10">
    <property type="entry name" value="Chloramphenicol acetyltransferase-like domain"/>
    <property type="match status" value="1"/>
</dbReference>
<keyword evidence="3" id="KW-0596">Phosphopantetheine</keyword>
<dbReference type="Gene3D" id="3.30.559.30">
    <property type="entry name" value="Nonribosomal peptide synthetase, condensation domain"/>
    <property type="match status" value="1"/>
</dbReference>
<dbReference type="FunFam" id="3.40.50.12780:FF:000012">
    <property type="entry name" value="Non-ribosomal peptide synthetase"/>
    <property type="match status" value="1"/>
</dbReference>
<dbReference type="GO" id="GO:0072330">
    <property type="term" value="P:monocarboxylic acid biosynthetic process"/>
    <property type="evidence" value="ECO:0007669"/>
    <property type="project" value="UniProtKB-ARBA"/>
</dbReference>
<name>A0A223CZZ3_9BACL</name>
<dbReference type="FunFam" id="1.10.1200.10:FF:000016">
    <property type="entry name" value="Non-ribosomal peptide synthase"/>
    <property type="match status" value="1"/>
</dbReference>
<comment type="similarity">
    <text evidence="2">Belongs to the ATP-dependent AMP-binding enzyme family.</text>
</comment>
<sequence>MFLLTDTKEELQGTEEGVYLFPLSYAQQRLWFLDQFMPGNPAYNISTAVRLNGTLHSDQLLHALRQIAVRHETLCTSFREVDGVAMQVIDPSISLQLPLIDLSALSKEEQQARVAAQITSQAQEPFDLKTAPLLRLTLLKLSEVEHVLLLTMHHIISDGWSMNVLIYELSQLYNAALSGEEAVLPELVIQYADFGDWQKEYLESGVLTEQLSYWRDKLGGKLPILQLPADHKRPAVQSYNGALETFLVPARLADQLRTLSQGEGVSLFMTLLAAFKTLLFRYTGQQDQLVGTPIAGRTREEIEPLIGFFVNTLVMRTELTEDMSFRTLLQRVKDTAFEAYAHQDVPFEKLVEELAPERNISHTPLFQVMFNLQNASVENLSLTGLTLEALDADTGSSSFDLTLSMTEGKAGISGRIEYSTDLFERTTIQRMIPHFLTLLEALAGNPDLELAALPLLTAEERKLVIETFNDTEADFRTDLCMHQMFELQVQKTPDTVAVEHLEERITYAELNARANQLAHYLQEMGIGPEKLVGLCMNRSINLIIGLLGILKAGGAFLPLDPDYPAERLRYLLNDSGVSVLLTESELLERLPEHSANVVCIDRDGDKIDSFATENCESGVGPENLAYLIYTSGSTGAPKGAMLEHRNAVSHHYGVIDRYNVTASDRIVQFTSISFDVTVEEIFPTLATGATLVLRPQKTLMASDEFLAWLTEQRITKFNPPTAYVQTFLRDLAELKLSLPPTLRLMIAGGERALPSMIRSWREVATEHNLLYNGYGPTETTVTATVYNEELPDDDVPIGRPVANSQTYVLDVRLQPVPIGIPGELYIGGRNVGRGYLGRPDLTAERFVQNPFRVGERMYKTGDIVRFLPDGNLQFIGRADGQVKIRGYRIELGEIENALSEAPGVREAVVIDREDIPEQKYLAAYVTLQSAELTAGDLRKHLAQRLPEYMIPSAFVIMDEMPMTPNGKVNRKELPRPDDDRPELGNAYIAPRTDLERSIAEIWQEVLGVSRVGIHDNFFELGGGSLLILQVHRQLKENLGIETSVVQLFQYPTVGTLAKFLGDDAEEISVKQGQDRADRRKDLKSRRAARTKNRRE</sequence>
<dbReference type="InterPro" id="IPR020806">
    <property type="entry name" value="PKS_PP-bd"/>
</dbReference>
<accession>A0A223CZZ3</accession>
<dbReference type="SUPFAM" id="SSF47336">
    <property type="entry name" value="ACP-like"/>
    <property type="match status" value="1"/>
</dbReference>
<feature type="region of interest" description="Disordered" evidence="5">
    <location>
        <begin position="1070"/>
        <end position="1095"/>
    </location>
</feature>
<dbReference type="InterPro" id="IPR020845">
    <property type="entry name" value="AMP-binding_CS"/>
</dbReference>
<dbReference type="CDD" id="cd19531">
    <property type="entry name" value="LCL_NRPS-like"/>
    <property type="match status" value="1"/>
</dbReference>
<evidence type="ECO:0000256" key="2">
    <source>
        <dbReference type="ARBA" id="ARBA00006432"/>
    </source>
</evidence>
<dbReference type="PROSITE" id="PS50075">
    <property type="entry name" value="CARRIER"/>
    <property type="match status" value="1"/>
</dbReference>
<dbReference type="InterPro" id="IPR025110">
    <property type="entry name" value="AMP-bd_C"/>
</dbReference>
<dbReference type="Gene3D" id="3.40.50.980">
    <property type="match status" value="2"/>
</dbReference>
<dbReference type="Proteomes" id="UP000214688">
    <property type="component" value="Chromosome"/>
</dbReference>
<dbReference type="GO" id="GO:0003824">
    <property type="term" value="F:catalytic activity"/>
    <property type="evidence" value="ECO:0007669"/>
    <property type="project" value="InterPro"/>
</dbReference>
<dbReference type="Gene3D" id="2.30.38.10">
    <property type="entry name" value="Luciferase, Domain 3"/>
    <property type="match status" value="1"/>
</dbReference>
<dbReference type="GO" id="GO:0008610">
    <property type="term" value="P:lipid biosynthetic process"/>
    <property type="evidence" value="ECO:0007669"/>
    <property type="project" value="UniProtKB-ARBA"/>
</dbReference>
<dbReference type="NCBIfam" id="TIGR01733">
    <property type="entry name" value="AA-adenyl-dom"/>
    <property type="match status" value="1"/>
</dbReference>
<dbReference type="AlphaFoldDB" id="A0A223CZZ3"/>
<dbReference type="FunFam" id="3.30.559.30:FF:000001">
    <property type="entry name" value="Non-ribosomal peptide synthetase"/>
    <property type="match status" value="1"/>
</dbReference>
<dbReference type="Pfam" id="PF00550">
    <property type="entry name" value="PP-binding"/>
    <property type="match status" value="1"/>
</dbReference>
<organism evidence="7 8">
    <name type="scientific">Tumebacillus algifaecis</name>
    <dbReference type="NCBI Taxonomy" id="1214604"/>
    <lineage>
        <taxon>Bacteria</taxon>
        <taxon>Bacillati</taxon>
        <taxon>Bacillota</taxon>
        <taxon>Bacilli</taxon>
        <taxon>Bacillales</taxon>
        <taxon>Alicyclobacillaceae</taxon>
        <taxon>Tumebacillus</taxon>
    </lineage>
</organism>
<evidence type="ECO:0000313" key="7">
    <source>
        <dbReference type="EMBL" id="ASS74694.1"/>
    </source>
</evidence>
<keyword evidence="8" id="KW-1185">Reference proteome</keyword>
<feature type="domain" description="Carrier" evidence="6">
    <location>
        <begin position="989"/>
        <end position="1064"/>
    </location>
</feature>
<dbReference type="EMBL" id="CP022657">
    <property type="protein sequence ID" value="ASS74694.1"/>
    <property type="molecule type" value="Genomic_DNA"/>
</dbReference>
<dbReference type="GO" id="GO:0005737">
    <property type="term" value="C:cytoplasm"/>
    <property type="evidence" value="ECO:0007669"/>
    <property type="project" value="TreeGrafter"/>
</dbReference>
<protein>
    <recommendedName>
        <fullName evidence="6">Carrier domain-containing protein</fullName>
    </recommendedName>
</protein>
<evidence type="ECO:0000256" key="1">
    <source>
        <dbReference type="ARBA" id="ARBA00001957"/>
    </source>
</evidence>
<dbReference type="Pfam" id="PF13193">
    <property type="entry name" value="AMP-binding_C"/>
    <property type="match status" value="1"/>
</dbReference>
<proteinExistence type="inferred from homology"/>
<dbReference type="OrthoDB" id="2378884at2"/>
<keyword evidence="4" id="KW-0597">Phosphoprotein</keyword>
<dbReference type="InterPro" id="IPR001242">
    <property type="entry name" value="Condensation_dom"/>
</dbReference>
<feature type="compositionally biased region" description="Basic residues" evidence="5">
    <location>
        <begin position="1081"/>
        <end position="1095"/>
    </location>
</feature>
<reference evidence="7 8" key="1">
    <citation type="journal article" date="2015" name="Int. J. Syst. Evol. Microbiol.">
        <title>Tumebacillus algifaecis sp. nov., isolated from decomposing algal scum.</title>
        <authorList>
            <person name="Wu Y.F."/>
            <person name="Zhang B."/>
            <person name="Xing P."/>
            <person name="Wu Q.L."/>
            <person name="Liu S.J."/>
        </authorList>
    </citation>
    <scope>NUCLEOTIDE SEQUENCE [LARGE SCALE GENOMIC DNA]</scope>
    <source>
        <strain evidence="7 8">THMBR28</strain>
    </source>
</reference>
<dbReference type="Gene3D" id="3.30.300.30">
    <property type="match status" value="1"/>
</dbReference>
<dbReference type="GO" id="GO:0031177">
    <property type="term" value="F:phosphopantetheine binding"/>
    <property type="evidence" value="ECO:0007669"/>
    <property type="project" value="InterPro"/>
</dbReference>
<dbReference type="PANTHER" id="PTHR45527">
    <property type="entry name" value="NONRIBOSOMAL PEPTIDE SYNTHETASE"/>
    <property type="match status" value="1"/>
</dbReference>
<dbReference type="Pfam" id="PF00668">
    <property type="entry name" value="Condensation"/>
    <property type="match status" value="1"/>
</dbReference>
<dbReference type="FunFam" id="3.40.50.980:FF:000001">
    <property type="entry name" value="Non-ribosomal peptide synthetase"/>
    <property type="match status" value="1"/>
</dbReference>
<dbReference type="InterPro" id="IPR000873">
    <property type="entry name" value="AMP-dep_synth/lig_dom"/>
</dbReference>
<dbReference type="PROSITE" id="PS00455">
    <property type="entry name" value="AMP_BINDING"/>
    <property type="match status" value="1"/>
</dbReference>
<comment type="cofactor">
    <cofactor evidence="1">
        <name>pantetheine 4'-phosphate</name>
        <dbReference type="ChEBI" id="CHEBI:47942"/>
    </cofactor>
</comment>
<evidence type="ECO:0000256" key="4">
    <source>
        <dbReference type="ARBA" id="ARBA00022553"/>
    </source>
</evidence>
<gene>
    <name evidence="7" type="ORF">CIG75_06715</name>
</gene>
<dbReference type="SUPFAM" id="SSF52777">
    <property type="entry name" value="CoA-dependent acyltransferases"/>
    <property type="match status" value="2"/>
</dbReference>
<dbReference type="InterPro" id="IPR010071">
    <property type="entry name" value="AA_adenyl_dom"/>
</dbReference>
<dbReference type="Gene3D" id="1.10.1200.10">
    <property type="entry name" value="ACP-like"/>
    <property type="match status" value="1"/>
</dbReference>
<dbReference type="InterPro" id="IPR045851">
    <property type="entry name" value="AMP-bd_C_sf"/>
</dbReference>
<dbReference type="GO" id="GO:0043041">
    <property type="term" value="P:amino acid activation for nonribosomal peptide biosynthetic process"/>
    <property type="evidence" value="ECO:0007669"/>
    <property type="project" value="TreeGrafter"/>
</dbReference>
<dbReference type="CDD" id="cd05930">
    <property type="entry name" value="A_NRPS"/>
    <property type="match status" value="1"/>
</dbReference>
<dbReference type="KEGG" id="tab:CIG75_06715"/>
<evidence type="ECO:0000256" key="5">
    <source>
        <dbReference type="SAM" id="MobiDB-lite"/>
    </source>
</evidence>
<dbReference type="PANTHER" id="PTHR45527:SF1">
    <property type="entry name" value="FATTY ACID SYNTHASE"/>
    <property type="match status" value="1"/>
</dbReference>
<dbReference type="InterPro" id="IPR023213">
    <property type="entry name" value="CAT-like_dom_sf"/>
</dbReference>
<dbReference type="InterPro" id="IPR009081">
    <property type="entry name" value="PP-bd_ACP"/>
</dbReference>
<evidence type="ECO:0000259" key="6">
    <source>
        <dbReference type="PROSITE" id="PS50075"/>
    </source>
</evidence>
<dbReference type="SUPFAM" id="SSF56801">
    <property type="entry name" value="Acetyl-CoA synthetase-like"/>
    <property type="match status" value="1"/>
</dbReference>
<dbReference type="GO" id="GO:0044550">
    <property type="term" value="P:secondary metabolite biosynthetic process"/>
    <property type="evidence" value="ECO:0007669"/>
    <property type="project" value="UniProtKB-ARBA"/>
</dbReference>
<dbReference type="SMART" id="SM00823">
    <property type="entry name" value="PKS_PP"/>
    <property type="match status" value="1"/>
</dbReference>
<evidence type="ECO:0000256" key="3">
    <source>
        <dbReference type="ARBA" id="ARBA00022450"/>
    </source>
</evidence>
<dbReference type="FunFam" id="2.30.38.10:FF:000001">
    <property type="entry name" value="Non-ribosomal peptide synthetase PvdI"/>
    <property type="match status" value="1"/>
</dbReference>
<dbReference type="Pfam" id="PF00501">
    <property type="entry name" value="AMP-binding"/>
    <property type="match status" value="1"/>
</dbReference>